<dbReference type="Proteomes" id="UP001151760">
    <property type="component" value="Unassembled WGS sequence"/>
</dbReference>
<reference evidence="1" key="2">
    <citation type="submission" date="2022-01" db="EMBL/GenBank/DDBJ databases">
        <authorList>
            <person name="Yamashiro T."/>
            <person name="Shiraishi A."/>
            <person name="Satake H."/>
            <person name="Nakayama K."/>
        </authorList>
    </citation>
    <scope>NUCLEOTIDE SEQUENCE</scope>
</reference>
<protein>
    <submittedName>
        <fullName evidence="1">Uncharacterized protein</fullName>
    </submittedName>
</protein>
<name>A0ABQ5I397_9ASTR</name>
<accession>A0ABQ5I397</accession>
<gene>
    <name evidence="1" type="ORF">Tco_1090046</name>
</gene>
<keyword evidence="2" id="KW-1185">Reference proteome</keyword>
<sequence length="110" mass="12564">MSIAHSLYIPILRMLFLYEYSFTILRFQRNRIIYQLIHSGESRRMPPKWTSTSEYTAITLDAIRQLIADLTTAVEAQTAAIASTSNPNNLSGTPTVKMGNYKEFINCQPF</sequence>
<evidence type="ECO:0000313" key="2">
    <source>
        <dbReference type="Proteomes" id="UP001151760"/>
    </source>
</evidence>
<dbReference type="EMBL" id="BQNB010020304">
    <property type="protein sequence ID" value="GJT94528.1"/>
    <property type="molecule type" value="Genomic_DNA"/>
</dbReference>
<reference evidence="1" key="1">
    <citation type="journal article" date="2022" name="Int. J. Mol. Sci.">
        <title>Draft Genome of Tanacetum Coccineum: Genomic Comparison of Closely Related Tanacetum-Family Plants.</title>
        <authorList>
            <person name="Yamashiro T."/>
            <person name="Shiraishi A."/>
            <person name="Nakayama K."/>
            <person name="Satake H."/>
        </authorList>
    </citation>
    <scope>NUCLEOTIDE SEQUENCE</scope>
</reference>
<organism evidence="1 2">
    <name type="scientific">Tanacetum coccineum</name>
    <dbReference type="NCBI Taxonomy" id="301880"/>
    <lineage>
        <taxon>Eukaryota</taxon>
        <taxon>Viridiplantae</taxon>
        <taxon>Streptophyta</taxon>
        <taxon>Embryophyta</taxon>
        <taxon>Tracheophyta</taxon>
        <taxon>Spermatophyta</taxon>
        <taxon>Magnoliopsida</taxon>
        <taxon>eudicotyledons</taxon>
        <taxon>Gunneridae</taxon>
        <taxon>Pentapetalae</taxon>
        <taxon>asterids</taxon>
        <taxon>campanulids</taxon>
        <taxon>Asterales</taxon>
        <taxon>Asteraceae</taxon>
        <taxon>Asteroideae</taxon>
        <taxon>Anthemideae</taxon>
        <taxon>Anthemidinae</taxon>
        <taxon>Tanacetum</taxon>
    </lineage>
</organism>
<evidence type="ECO:0000313" key="1">
    <source>
        <dbReference type="EMBL" id="GJT94528.1"/>
    </source>
</evidence>
<proteinExistence type="predicted"/>
<comment type="caution">
    <text evidence="1">The sequence shown here is derived from an EMBL/GenBank/DDBJ whole genome shotgun (WGS) entry which is preliminary data.</text>
</comment>